<dbReference type="SUPFAM" id="SSF55785">
    <property type="entry name" value="PYP-like sensor domain (PAS domain)"/>
    <property type="match status" value="1"/>
</dbReference>
<dbReference type="GO" id="GO:0005524">
    <property type="term" value="F:ATP binding"/>
    <property type="evidence" value="ECO:0007669"/>
    <property type="project" value="UniProtKB-KW"/>
</dbReference>
<dbReference type="PROSITE" id="PS51257">
    <property type="entry name" value="PROKAR_LIPOPROTEIN"/>
    <property type="match status" value="1"/>
</dbReference>
<dbReference type="PANTHER" id="PTHR45453:SF1">
    <property type="entry name" value="PHOSPHATE REGULON SENSOR PROTEIN PHOR"/>
    <property type="match status" value="1"/>
</dbReference>
<comment type="catalytic activity">
    <reaction evidence="1">
        <text>ATP + protein L-histidine = ADP + protein N-phospho-L-histidine.</text>
        <dbReference type="EC" id="2.7.13.3"/>
    </reaction>
</comment>
<keyword evidence="5" id="KW-0597">Phosphoprotein</keyword>
<dbReference type="InterPro" id="IPR031967">
    <property type="entry name" value="PhoR_single_Cache-like_dom"/>
</dbReference>
<feature type="domain" description="HAMP" evidence="15">
    <location>
        <begin position="184"/>
        <end position="236"/>
    </location>
</feature>
<keyword evidence="6" id="KW-0808">Transferase</keyword>
<dbReference type="SMART" id="SM00091">
    <property type="entry name" value="PAS"/>
    <property type="match status" value="1"/>
</dbReference>
<evidence type="ECO:0000256" key="7">
    <source>
        <dbReference type="ARBA" id="ARBA00022741"/>
    </source>
</evidence>
<dbReference type="InterPro" id="IPR036890">
    <property type="entry name" value="HATPase_C_sf"/>
</dbReference>
<dbReference type="InterPro" id="IPR050351">
    <property type="entry name" value="BphY/WalK/GraS-like"/>
</dbReference>
<feature type="transmembrane region" description="Helical" evidence="12">
    <location>
        <begin position="12"/>
        <end position="31"/>
    </location>
</feature>
<dbReference type="GO" id="GO:0004721">
    <property type="term" value="F:phosphoprotein phosphatase activity"/>
    <property type="evidence" value="ECO:0007669"/>
    <property type="project" value="TreeGrafter"/>
</dbReference>
<evidence type="ECO:0000256" key="8">
    <source>
        <dbReference type="ARBA" id="ARBA00022777"/>
    </source>
</evidence>
<evidence type="ECO:0000313" key="16">
    <source>
        <dbReference type="EMBL" id="TCP69049.1"/>
    </source>
</evidence>
<keyword evidence="8 16" id="KW-0418">Kinase</keyword>
<dbReference type="PROSITE" id="PS50885">
    <property type="entry name" value="HAMP"/>
    <property type="match status" value="1"/>
</dbReference>
<dbReference type="EMBL" id="SLXV01000014">
    <property type="protein sequence ID" value="TCP69049.1"/>
    <property type="molecule type" value="Genomic_DNA"/>
</dbReference>
<evidence type="ECO:0000256" key="2">
    <source>
        <dbReference type="ARBA" id="ARBA00004651"/>
    </source>
</evidence>
<evidence type="ECO:0000256" key="9">
    <source>
        <dbReference type="ARBA" id="ARBA00022840"/>
    </source>
</evidence>
<dbReference type="RefSeq" id="WP_131848606.1">
    <property type="nucleotide sequence ID" value="NZ_SLXV01000014.1"/>
</dbReference>
<dbReference type="GO" id="GO:0005886">
    <property type="term" value="C:plasma membrane"/>
    <property type="evidence" value="ECO:0007669"/>
    <property type="project" value="UniProtKB-SubCell"/>
</dbReference>
<keyword evidence="7" id="KW-0547">Nucleotide-binding</keyword>
<keyword evidence="10" id="KW-0902">Two-component regulatory system</keyword>
<dbReference type="AlphaFoldDB" id="A0A4R2S0U9"/>
<dbReference type="PROSITE" id="PS50112">
    <property type="entry name" value="PAS"/>
    <property type="match status" value="1"/>
</dbReference>
<dbReference type="SUPFAM" id="SSF47384">
    <property type="entry name" value="Homodimeric domain of signal transducing histidine kinase"/>
    <property type="match status" value="1"/>
</dbReference>
<dbReference type="Proteomes" id="UP000294746">
    <property type="component" value="Unassembled WGS sequence"/>
</dbReference>
<evidence type="ECO:0000256" key="6">
    <source>
        <dbReference type="ARBA" id="ARBA00022679"/>
    </source>
</evidence>
<dbReference type="GO" id="GO:0016036">
    <property type="term" value="P:cellular response to phosphate starvation"/>
    <property type="evidence" value="ECO:0007669"/>
    <property type="project" value="TreeGrafter"/>
</dbReference>
<dbReference type="CDD" id="cd06225">
    <property type="entry name" value="HAMP"/>
    <property type="match status" value="1"/>
</dbReference>
<evidence type="ECO:0000256" key="11">
    <source>
        <dbReference type="ARBA" id="ARBA00023136"/>
    </source>
</evidence>
<keyword evidence="4" id="KW-1003">Cell membrane</keyword>
<dbReference type="NCBIfam" id="NF046044">
    <property type="entry name" value="PnpS"/>
    <property type="match status" value="1"/>
</dbReference>
<evidence type="ECO:0000313" key="17">
    <source>
        <dbReference type="Proteomes" id="UP000294746"/>
    </source>
</evidence>
<dbReference type="EC" id="2.7.13.3" evidence="3"/>
<keyword evidence="11 12" id="KW-0472">Membrane</keyword>
<evidence type="ECO:0000256" key="5">
    <source>
        <dbReference type="ARBA" id="ARBA00022553"/>
    </source>
</evidence>
<dbReference type="Pfam" id="PF16736">
    <property type="entry name" value="sCache_like"/>
    <property type="match status" value="1"/>
</dbReference>
<evidence type="ECO:0000259" key="15">
    <source>
        <dbReference type="PROSITE" id="PS50885"/>
    </source>
</evidence>
<dbReference type="InterPro" id="IPR005467">
    <property type="entry name" value="His_kinase_dom"/>
</dbReference>
<evidence type="ECO:0000256" key="10">
    <source>
        <dbReference type="ARBA" id="ARBA00023012"/>
    </source>
</evidence>
<proteinExistence type="predicted"/>
<dbReference type="SMART" id="SM00387">
    <property type="entry name" value="HATPase_c"/>
    <property type="match status" value="1"/>
</dbReference>
<evidence type="ECO:0000256" key="3">
    <source>
        <dbReference type="ARBA" id="ARBA00012438"/>
    </source>
</evidence>
<keyword evidence="17" id="KW-1185">Reference proteome</keyword>
<comment type="caution">
    <text evidence="16">The sequence shown here is derived from an EMBL/GenBank/DDBJ whole genome shotgun (WGS) entry which is preliminary data.</text>
</comment>
<dbReference type="Pfam" id="PF08448">
    <property type="entry name" value="PAS_4"/>
    <property type="match status" value="1"/>
</dbReference>
<dbReference type="SMART" id="SM00304">
    <property type="entry name" value="HAMP"/>
    <property type="match status" value="1"/>
</dbReference>
<evidence type="ECO:0000259" key="14">
    <source>
        <dbReference type="PROSITE" id="PS50112"/>
    </source>
</evidence>
<evidence type="ECO:0000256" key="1">
    <source>
        <dbReference type="ARBA" id="ARBA00000085"/>
    </source>
</evidence>
<keyword evidence="12" id="KW-0812">Transmembrane</keyword>
<feature type="domain" description="Histidine kinase" evidence="13">
    <location>
        <begin position="364"/>
        <end position="580"/>
    </location>
</feature>
<dbReference type="InterPro" id="IPR000014">
    <property type="entry name" value="PAS"/>
</dbReference>
<dbReference type="GO" id="GO:0000155">
    <property type="term" value="F:phosphorelay sensor kinase activity"/>
    <property type="evidence" value="ECO:0007669"/>
    <property type="project" value="InterPro"/>
</dbReference>
<protein>
    <recommendedName>
        <fullName evidence="3">histidine kinase</fullName>
        <ecNumber evidence="3">2.7.13.3</ecNumber>
    </recommendedName>
</protein>
<dbReference type="PANTHER" id="PTHR45453">
    <property type="entry name" value="PHOSPHATE REGULON SENSOR PROTEIN PHOR"/>
    <property type="match status" value="1"/>
</dbReference>
<dbReference type="FunFam" id="1.10.287.130:FF:000001">
    <property type="entry name" value="Two-component sensor histidine kinase"/>
    <property type="match status" value="1"/>
</dbReference>
<dbReference type="InterPro" id="IPR003660">
    <property type="entry name" value="HAMP_dom"/>
</dbReference>
<evidence type="ECO:0000259" key="13">
    <source>
        <dbReference type="PROSITE" id="PS50109"/>
    </source>
</evidence>
<dbReference type="OrthoDB" id="9813151at2"/>
<name>A0A4R2S0U9_9BACL</name>
<comment type="subcellular location">
    <subcellularLocation>
        <location evidence="2">Cell membrane</location>
        <topology evidence="2">Multi-pass membrane protein</topology>
    </subcellularLocation>
</comment>
<dbReference type="CDD" id="cd00075">
    <property type="entry name" value="HATPase"/>
    <property type="match status" value="1"/>
</dbReference>
<feature type="domain" description="PAS" evidence="14">
    <location>
        <begin position="241"/>
        <end position="285"/>
    </location>
</feature>
<organism evidence="16 17">
    <name type="scientific">Baia soyae</name>
    <dbReference type="NCBI Taxonomy" id="1544746"/>
    <lineage>
        <taxon>Bacteria</taxon>
        <taxon>Bacillati</taxon>
        <taxon>Bacillota</taxon>
        <taxon>Bacilli</taxon>
        <taxon>Bacillales</taxon>
        <taxon>Thermoactinomycetaceae</taxon>
        <taxon>Baia</taxon>
    </lineage>
</organism>
<keyword evidence="12" id="KW-1133">Transmembrane helix</keyword>
<dbReference type="NCBIfam" id="TIGR00229">
    <property type="entry name" value="sensory_box"/>
    <property type="match status" value="1"/>
</dbReference>
<keyword evidence="9" id="KW-0067">ATP-binding</keyword>
<dbReference type="Gene3D" id="1.10.287.130">
    <property type="match status" value="1"/>
</dbReference>
<dbReference type="InterPro" id="IPR036097">
    <property type="entry name" value="HisK_dim/P_sf"/>
</dbReference>
<dbReference type="Gene3D" id="3.30.565.10">
    <property type="entry name" value="Histidine kinase-like ATPase, C-terminal domain"/>
    <property type="match status" value="1"/>
</dbReference>
<dbReference type="PROSITE" id="PS50109">
    <property type="entry name" value="HIS_KIN"/>
    <property type="match status" value="1"/>
</dbReference>
<accession>A0A4R2S0U9</accession>
<dbReference type="InterPro" id="IPR003594">
    <property type="entry name" value="HATPase_dom"/>
</dbReference>
<evidence type="ECO:0000256" key="12">
    <source>
        <dbReference type="SAM" id="Phobius"/>
    </source>
</evidence>
<dbReference type="SUPFAM" id="SSF158472">
    <property type="entry name" value="HAMP domain-like"/>
    <property type="match status" value="1"/>
</dbReference>
<dbReference type="InterPro" id="IPR013656">
    <property type="entry name" value="PAS_4"/>
</dbReference>
<dbReference type="SUPFAM" id="SSF55874">
    <property type="entry name" value="ATPase domain of HSP90 chaperone/DNA topoisomerase II/histidine kinase"/>
    <property type="match status" value="1"/>
</dbReference>
<dbReference type="InterPro" id="IPR035965">
    <property type="entry name" value="PAS-like_dom_sf"/>
</dbReference>
<dbReference type="Pfam" id="PF00672">
    <property type="entry name" value="HAMP"/>
    <property type="match status" value="1"/>
</dbReference>
<dbReference type="InterPro" id="IPR004358">
    <property type="entry name" value="Sig_transdc_His_kin-like_C"/>
</dbReference>
<gene>
    <name evidence="16" type="ORF">EDD57_11432</name>
</gene>
<sequence length="580" mass="65081">MKTFRARITSLFLFLIGCSVLGTGFFLALLLHSSYIDSLSSRLTKESKMIAETIEWDGSESDLASLQQEIKAFGDTLEAHVTLYNVQGKVLGDSTNSKSNDELEAEWEQIRSQSNGSEVITIPKSDELIAAVPVIHDEKKVGVVRISSPLDEVNQSLSQVWLSLAGGLIIAYALAAFASSRVASSVTRPLEEMTQVAVDIAQKRFHRRVKEDGKDEIGRLGRAINRMAHSLQFQMETIRKSERRLTSVIESMESGLLMVNARGRVSIANKSFERQFGAKPSEIVGVPYDEIQTTFDLCSLISRCAQTGTRIREEIHLHYPVERILEANLAPMWVESNGIGVVAVFHDLTAIRRLEQMRKDFVANVSHELRTPITSIRGFSETLLDGAMQDPDTCQEFLKIILEESIRLQRLVGDLLDLSTIESKQMAMNFEQLSIASFLQNITKTLDEQARNKEQTLRVEIKEDFQIRMDPDRLKQIVLNLVSNAIAYTPAGGEIRVQVDQEEKDWILVVSDTGMGIPEEDLGRIFERFYRVDKARSRESGGTGLGLAIVKHLVEEYEGEIKVTSKMGEGTTFTIWFSKE</sequence>
<evidence type="ECO:0000256" key="4">
    <source>
        <dbReference type="ARBA" id="ARBA00022475"/>
    </source>
</evidence>
<dbReference type="Gene3D" id="3.30.450.20">
    <property type="entry name" value="PAS domain"/>
    <property type="match status" value="1"/>
</dbReference>
<reference evidence="16 17" key="1">
    <citation type="submission" date="2019-03" db="EMBL/GenBank/DDBJ databases">
        <title>Genomic Encyclopedia of Type Strains, Phase IV (KMG-IV): sequencing the most valuable type-strain genomes for metagenomic binning, comparative biology and taxonomic classification.</title>
        <authorList>
            <person name="Goeker M."/>
        </authorList>
    </citation>
    <scope>NUCLEOTIDE SEQUENCE [LARGE SCALE GENOMIC DNA]</scope>
    <source>
        <strain evidence="16 17">DSM 46831</strain>
    </source>
</reference>
<dbReference type="PRINTS" id="PR00344">
    <property type="entry name" value="BCTRLSENSOR"/>
</dbReference>
<dbReference type="Pfam" id="PF02518">
    <property type="entry name" value="HATPase_c"/>
    <property type="match status" value="1"/>
</dbReference>
<dbReference type="Gene3D" id="1.10.8.500">
    <property type="entry name" value="HAMP domain in histidine kinase"/>
    <property type="match status" value="1"/>
</dbReference>
<dbReference type="Pfam" id="PF00512">
    <property type="entry name" value="HisKA"/>
    <property type="match status" value="1"/>
</dbReference>
<dbReference type="FunFam" id="3.30.565.10:FF:000006">
    <property type="entry name" value="Sensor histidine kinase WalK"/>
    <property type="match status" value="1"/>
</dbReference>
<dbReference type="InterPro" id="IPR003661">
    <property type="entry name" value="HisK_dim/P_dom"/>
</dbReference>
<dbReference type="SMART" id="SM00388">
    <property type="entry name" value="HisKA"/>
    <property type="match status" value="1"/>
</dbReference>
<dbReference type="CDD" id="cd00082">
    <property type="entry name" value="HisKA"/>
    <property type="match status" value="1"/>
</dbReference>